<dbReference type="KEGG" id="tpal:117645631"/>
<organism evidence="3">
    <name type="scientific">Thrips palmi</name>
    <name type="common">Melon thrips</name>
    <dbReference type="NCBI Taxonomy" id="161013"/>
    <lineage>
        <taxon>Eukaryota</taxon>
        <taxon>Metazoa</taxon>
        <taxon>Ecdysozoa</taxon>
        <taxon>Arthropoda</taxon>
        <taxon>Hexapoda</taxon>
        <taxon>Insecta</taxon>
        <taxon>Pterygota</taxon>
        <taxon>Neoptera</taxon>
        <taxon>Paraneoptera</taxon>
        <taxon>Thysanoptera</taxon>
        <taxon>Terebrantia</taxon>
        <taxon>Thripoidea</taxon>
        <taxon>Thripidae</taxon>
        <taxon>Thrips</taxon>
    </lineage>
</organism>
<dbReference type="InParanoid" id="A0A6P8YW94"/>
<accession>A0A6P8YW94</accession>
<dbReference type="AlphaFoldDB" id="A0A6P8YW94"/>
<feature type="compositionally biased region" description="Polar residues" evidence="1">
    <location>
        <begin position="148"/>
        <end position="164"/>
    </location>
</feature>
<keyword evidence="2" id="KW-1185">Reference proteome</keyword>
<dbReference type="RefSeq" id="XP_034241780.1">
    <property type="nucleotide sequence ID" value="XM_034385889.1"/>
</dbReference>
<dbReference type="Pfam" id="PF06869">
    <property type="entry name" value="DUF1258"/>
    <property type="match status" value="1"/>
</dbReference>
<feature type="region of interest" description="Disordered" evidence="1">
    <location>
        <begin position="1"/>
        <end position="215"/>
    </location>
</feature>
<feature type="compositionally biased region" description="Acidic residues" evidence="1">
    <location>
        <begin position="186"/>
        <end position="206"/>
    </location>
</feature>
<feature type="compositionally biased region" description="Basic and acidic residues" evidence="1">
    <location>
        <begin position="18"/>
        <end position="31"/>
    </location>
</feature>
<feature type="compositionally biased region" description="Basic residues" evidence="1">
    <location>
        <begin position="8"/>
        <end position="17"/>
    </location>
</feature>
<evidence type="ECO:0000256" key="1">
    <source>
        <dbReference type="SAM" id="MobiDB-lite"/>
    </source>
</evidence>
<dbReference type="PANTHER" id="PTHR46579">
    <property type="entry name" value="F5/8 TYPE C DOMAIN-CONTAINING PROTEIN-RELATED"/>
    <property type="match status" value="1"/>
</dbReference>
<name>A0A6P8YW94_THRPL</name>
<evidence type="ECO:0000313" key="2">
    <source>
        <dbReference type="Proteomes" id="UP000515158"/>
    </source>
</evidence>
<gene>
    <name evidence="3" type="primary">LOC117645631</name>
</gene>
<dbReference type="InterPro" id="IPR009667">
    <property type="entry name" value="DUF1258"/>
</dbReference>
<reference evidence="3" key="1">
    <citation type="submission" date="2025-08" db="UniProtKB">
        <authorList>
            <consortium name="RefSeq"/>
        </authorList>
    </citation>
    <scope>IDENTIFICATION</scope>
    <source>
        <tissue evidence="3">Total insect</tissue>
    </source>
</reference>
<dbReference type="Proteomes" id="UP000515158">
    <property type="component" value="Unplaced"/>
</dbReference>
<feature type="compositionally biased region" description="Basic and acidic residues" evidence="1">
    <location>
        <begin position="113"/>
        <end position="125"/>
    </location>
</feature>
<dbReference type="PANTHER" id="PTHR46579:SF1">
    <property type="entry name" value="F5_8 TYPE C DOMAIN-CONTAINING PROTEIN"/>
    <property type="match status" value="1"/>
</dbReference>
<sequence>MCDDGKGKSKSQRWRNKRLFESREIAAHESDNESSSDDEFQIPHGILLHRQQRRDESSEDPNSDSNSTAGASPDSSRGEGSADSNQQEGSEGDAGSGNPEAGSPEQHSSPRNSLDDEHLQQHEAQENNSNASNNSGRDEGLHDGGNSSGSSIPDEQHEQANNFNSDDEHVSDRSAISDNSGSEQNDVSDSEESDHEESSADEDPPQPEEIPLYPGAPITLGQSLLSILTFSIVHQLSGACIADLLGLVTLHCPPGNSCVQSLHNFRKHFSGMEPFVMKRHYFCSSCVYPLDEENGICDVCHKGNNSSYFIELPIKNQLAKLLAREGFYEKLQYRFNRRKINNDNIEDIYDGALYQEHFLEGGFLSSPDNVSFLGYTDGVRVFSTSSTEVWPIYFQIDELPYKDRVQKQNVILAGLWVSTKPPKPNVFLKPFQTALNDFQENGYQLPVHGQGERLFKGMLLAWTCDLPAKAKFMRMIAHNGFYGCSRCETPGESFDLGRSTVHVYPFSPHVIHRQHDDFRVYADQAKQLRRIDPDVNVKGVKGHSLLHSMVPDSVRSVACDIMHGCFLGISKLLVTLWFDSAHSDQPFSLNHVVDLVDSRLTKISPPSHVQRMPKGIKTQLAYWKALEYKMFLVYYSVLVLKDLMDPQYYEHHCMLVSGLFLLSQDSVSNDDKRRASELLRTYVERFQDLYGLRWLSLNVHLLLHLHECVEDLGPLWVFSCFPWEDLNGKLIKLVHGTRYAGLQIAKAASCVMNLPIYVKKLPDGAVKSYCDNLLYSKRKVKVAEIISEIEEAVGTYKHFHTVPYRLRLLLQTSLGLVQGKVSLFQRLKRKGVMYYCTSYGRSTKKNSSFLLYEDEQFSGFCAVDFFLKWTSCNDNCVQGCRQCNAQFLFVGTRYEREIWAVHDMDDIRLPYCSKVRPTEDSVVLPISCIAGLCHFVQIDNEEFILTDINRLEVE</sequence>
<dbReference type="OrthoDB" id="8184047at2759"/>
<proteinExistence type="predicted"/>
<protein>
    <submittedName>
        <fullName evidence="3">Uncharacterized protein LOC117645631</fullName>
    </submittedName>
</protein>
<evidence type="ECO:0000313" key="3">
    <source>
        <dbReference type="RefSeq" id="XP_034241780.1"/>
    </source>
</evidence>
<dbReference type="GeneID" id="117645631"/>
<feature type="compositionally biased region" description="Polar residues" evidence="1">
    <location>
        <begin position="174"/>
        <end position="185"/>
    </location>
</feature>